<name>A0A1H4TTN4_9BRAD</name>
<dbReference type="PANTHER" id="PTHR30413:SF10">
    <property type="entry name" value="CAPSULE POLYSACCHARIDE EXPORT INNER-MEMBRANE PROTEIN CTRC"/>
    <property type="match status" value="1"/>
</dbReference>
<proteinExistence type="inferred from homology"/>
<evidence type="ECO:0000256" key="9">
    <source>
        <dbReference type="RuleBase" id="RU361157"/>
    </source>
</evidence>
<dbReference type="Proteomes" id="UP000198992">
    <property type="component" value="Unassembled WGS sequence"/>
</dbReference>
<comment type="subcellular location">
    <subcellularLocation>
        <location evidence="9">Cell inner membrane</location>
        <topology evidence="9">Multi-pass membrane protein</topology>
    </subcellularLocation>
    <subcellularLocation>
        <location evidence="1">Cell membrane</location>
        <topology evidence="1">Multi-pass membrane protein</topology>
    </subcellularLocation>
</comment>
<feature type="transmembrane region" description="Helical" evidence="9">
    <location>
        <begin position="169"/>
        <end position="196"/>
    </location>
</feature>
<feature type="transmembrane region" description="Helical" evidence="9">
    <location>
        <begin position="57"/>
        <end position="81"/>
    </location>
</feature>
<keyword evidence="5 9" id="KW-0812">Transmembrane</keyword>
<dbReference type="RefSeq" id="WP_092115539.1">
    <property type="nucleotide sequence ID" value="NZ_FNTH01000001.1"/>
</dbReference>
<evidence type="ECO:0000256" key="2">
    <source>
        <dbReference type="ARBA" id="ARBA00007783"/>
    </source>
</evidence>
<evidence type="ECO:0000256" key="4">
    <source>
        <dbReference type="ARBA" id="ARBA00022475"/>
    </source>
</evidence>
<dbReference type="InterPro" id="IPR013525">
    <property type="entry name" value="ABC2_TM"/>
</dbReference>
<evidence type="ECO:0000256" key="3">
    <source>
        <dbReference type="ARBA" id="ARBA00022448"/>
    </source>
</evidence>
<evidence type="ECO:0000256" key="7">
    <source>
        <dbReference type="ARBA" id="ARBA00023047"/>
    </source>
</evidence>
<feature type="transmembrane region" description="Helical" evidence="9">
    <location>
        <begin position="256"/>
        <end position="276"/>
    </location>
</feature>
<dbReference type="PANTHER" id="PTHR30413">
    <property type="entry name" value="INNER MEMBRANE TRANSPORT PERMEASE"/>
    <property type="match status" value="1"/>
</dbReference>
<accession>A0A1H4TTN4</accession>
<evidence type="ECO:0000259" key="10">
    <source>
        <dbReference type="PROSITE" id="PS51012"/>
    </source>
</evidence>
<feature type="transmembrane region" description="Helical" evidence="9">
    <location>
        <begin position="93"/>
        <end position="114"/>
    </location>
</feature>
<evidence type="ECO:0000313" key="12">
    <source>
        <dbReference type="Proteomes" id="UP000198992"/>
    </source>
</evidence>
<evidence type="ECO:0000256" key="6">
    <source>
        <dbReference type="ARBA" id="ARBA00022989"/>
    </source>
</evidence>
<dbReference type="InterPro" id="IPR047817">
    <property type="entry name" value="ABC2_TM_bact-type"/>
</dbReference>
<evidence type="ECO:0000313" key="11">
    <source>
        <dbReference type="EMBL" id="SEC59769.1"/>
    </source>
</evidence>
<evidence type="ECO:0000256" key="5">
    <source>
        <dbReference type="ARBA" id="ARBA00022692"/>
    </source>
</evidence>
<keyword evidence="6 9" id="KW-1133">Transmembrane helix</keyword>
<dbReference type="Pfam" id="PF01061">
    <property type="entry name" value="ABC2_membrane"/>
    <property type="match status" value="1"/>
</dbReference>
<organism evidence="11 12">
    <name type="scientific">Bradyrhizobium erythrophlei</name>
    <dbReference type="NCBI Taxonomy" id="1437360"/>
    <lineage>
        <taxon>Bacteria</taxon>
        <taxon>Pseudomonadati</taxon>
        <taxon>Pseudomonadota</taxon>
        <taxon>Alphaproteobacteria</taxon>
        <taxon>Hyphomicrobiales</taxon>
        <taxon>Nitrobacteraceae</taxon>
        <taxon>Bradyrhizobium</taxon>
    </lineage>
</organism>
<keyword evidence="3 9" id="KW-0813">Transport</keyword>
<dbReference type="GO" id="GO:0015920">
    <property type="term" value="P:lipopolysaccharide transport"/>
    <property type="evidence" value="ECO:0007669"/>
    <property type="project" value="TreeGrafter"/>
</dbReference>
<dbReference type="EMBL" id="FNTH01000001">
    <property type="protein sequence ID" value="SEC59769.1"/>
    <property type="molecule type" value="Genomic_DNA"/>
</dbReference>
<reference evidence="11 12" key="1">
    <citation type="submission" date="2016-10" db="EMBL/GenBank/DDBJ databases">
        <authorList>
            <person name="de Groot N.N."/>
        </authorList>
    </citation>
    <scope>NUCLEOTIDE SEQUENCE [LARGE SCALE GENOMIC DNA]</scope>
    <source>
        <strain evidence="11 12">MT12</strain>
    </source>
</reference>
<keyword evidence="8 9" id="KW-0472">Membrane</keyword>
<comment type="similarity">
    <text evidence="2 9">Belongs to the ABC-2 integral membrane protein family.</text>
</comment>
<dbReference type="GO" id="GO:0005886">
    <property type="term" value="C:plasma membrane"/>
    <property type="evidence" value="ECO:0007669"/>
    <property type="project" value="UniProtKB-SubCell"/>
</dbReference>
<dbReference type="OrthoDB" id="9786910at2"/>
<sequence>MNGLFPAARWVRVGLSPYRNSQALWTTINQIRRYPDLLREMVDRDLSAAHARHGFGALWIFIHPLVVVGTYLLIFGFVLGSKLSISADFPGDFSAYILASLVPWLMMQAALVRGPGALIGSASLVKQVVFPIELLPIAATIAATVPHLPALALVILYKAYVGGLSWMLLLLPVVFAVHAILAIGLSFALAAVTPFFRDLREIVTVFTSIAMYLMPTVYLPDWMPRALRPLIYSNPFSYLVWVYQDVLFFGSFKHPYAWAVTIVFALLSLGLGYRMFEKLKPYYGNAL</sequence>
<dbReference type="PROSITE" id="PS51012">
    <property type="entry name" value="ABC_TM2"/>
    <property type="match status" value="1"/>
</dbReference>
<keyword evidence="7" id="KW-0625">Polysaccharide transport</keyword>
<protein>
    <recommendedName>
        <fullName evidence="9">Transport permease protein</fullName>
    </recommendedName>
</protein>
<keyword evidence="4 9" id="KW-1003">Cell membrane</keyword>
<dbReference type="GO" id="GO:0015774">
    <property type="term" value="P:polysaccharide transport"/>
    <property type="evidence" value="ECO:0007669"/>
    <property type="project" value="UniProtKB-KW"/>
</dbReference>
<dbReference type="AlphaFoldDB" id="A0A1H4TTN4"/>
<gene>
    <name evidence="11" type="ORF">SAMN05444164_2236</name>
</gene>
<evidence type="ECO:0000256" key="8">
    <source>
        <dbReference type="ARBA" id="ARBA00023136"/>
    </source>
</evidence>
<feature type="transmembrane region" description="Helical" evidence="9">
    <location>
        <begin position="202"/>
        <end position="219"/>
    </location>
</feature>
<evidence type="ECO:0000256" key="1">
    <source>
        <dbReference type="ARBA" id="ARBA00004651"/>
    </source>
</evidence>
<keyword evidence="7" id="KW-0762">Sugar transport</keyword>
<feature type="domain" description="ABC transmembrane type-2" evidence="10">
    <location>
        <begin position="55"/>
        <end position="279"/>
    </location>
</feature>
<dbReference type="GO" id="GO:0140359">
    <property type="term" value="F:ABC-type transporter activity"/>
    <property type="evidence" value="ECO:0007669"/>
    <property type="project" value="InterPro"/>
</dbReference>
<feature type="transmembrane region" description="Helical" evidence="9">
    <location>
        <begin position="134"/>
        <end position="157"/>
    </location>
</feature>